<evidence type="ECO:0000256" key="1">
    <source>
        <dbReference type="ARBA" id="ARBA00006865"/>
    </source>
</evidence>
<evidence type="ECO:0000313" key="4">
    <source>
        <dbReference type="Proteomes" id="UP000391834"/>
    </source>
</evidence>
<dbReference type="PANTHER" id="PTHR10963">
    <property type="entry name" value="GLYCOSYL HYDROLASE-RELATED"/>
    <property type="match status" value="1"/>
</dbReference>
<dbReference type="Pfam" id="PF00722">
    <property type="entry name" value="Glyco_hydro_16"/>
    <property type="match status" value="1"/>
</dbReference>
<evidence type="ECO:0000259" key="2">
    <source>
        <dbReference type="PROSITE" id="PS51762"/>
    </source>
</evidence>
<dbReference type="CDD" id="cd08023">
    <property type="entry name" value="GH16_laminarinase_like"/>
    <property type="match status" value="1"/>
</dbReference>
<name>A0A5M4B059_9BACT</name>
<evidence type="ECO:0000313" key="3">
    <source>
        <dbReference type="EMBL" id="GET33358.1"/>
    </source>
</evidence>
<keyword evidence="4" id="KW-1185">Reference proteome</keyword>
<dbReference type="PROSITE" id="PS51257">
    <property type="entry name" value="PROKAR_LIPOPROTEIN"/>
    <property type="match status" value="1"/>
</dbReference>
<dbReference type="Proteomes" id="UP000391834">
    <property type="component" value="Unassembled WGS sequence"/>
</dbReference>
<dbReference type="PANTHER" id="PTHR10963:SF55">
    <property type="entry name" value="GLYCOSIDE HYDROLASE FAMILY 16 PROTEIN"/>
    <property type="match status" value="1"/>
</dbReference>
<dbReference type="RefSeq" id="WP_025864386.1">
    <property type="nucleotide sequence ID" value="NZ_BLAX01000001.1"/>
</dbReference>
<reference evidence="3 4" key="1">
    <citation type="submission" date="2019-10" db="EMBL/GenBank/DDBJ databases">
        <title>Prolixibacter strains distinguished by the presence of nitrate reductase genes were adept at nitrate-dependent anaerobic corrosion of metallic iron and carbon steel.</title>
        <authorList>
            <person name="Iino T."/>
            <person name="Shono N."/>
            <person name="Ito K."/>
            <person name="Nakamura R."/>
            <person name="Sueoka K."/>
            <person name="Harayama S."/>
            <person name="Ohkuma M."/>
        </authorList>
    </citation>
    <scope>NUCLEOTIDE SEQUENCE [LARGE SCALE GENOMIC DNA]</scope>
    <source>
        <strain evidence="3 4">JCM 13498</strain>
    </source>
</reference>
<gene>
    <name evidence="3" type="ORF">PbJCM13498_22210</name>
</gene>
<dbReference type="EMBL" id="BLAX01000001">
    <property type="protein sequence ID" value="GET33358.1"/>
    <property type="molecule type" value="Genomic_DNA"/>
</dbReference>
<comment type="caution">
    <text evidence="3">The sequence shown here is derived from an EMBL/GenBank/DDBJ whole genome shotgun (WGS) entry which is preliminary data.</text>
</comment>
<feature type="domain" description="GH16" evidence="2">
    <location>
        <begin position="58"/>
        <end position="288"/>
    </location>
</feature>
<protein>
    <recommendedName>
        <fullName evidence="2">GH16 domain-containing protein</fullName>
    </recommendedName>
</protein>
<dbReference type="InterPro" id="IPR050546">
    <property type="entry name" value="Glycosyl_Hydrlase_16"/>
</dbReference>
<dbReference type="GO" id="GO:0005975">
    <property type="term" value="P:carbohydrate metabolic process"/>
    <property type="evidence" value="ECO:0007669"/>
    <property type="project" value="InterPro"/>
</dbReference>
<comment type="similarity">
    <text evidence="1">Belongs to the glycosyl hydrolase 16 family.</text>
</comment>
<dbReference type="SUPFAM" id="SSF49899">
    <property type="entry name" value="Concanavalin A-like lectins/glucanases"/>
    <property type="match status" value="1"/>
</dbReference>
<dbReference type="OrthoDB" id="9809583at2"/>
<dbReference type="InterPro" id="IPR013320">
    <property type="entry name" value="ConA-like_dom_sf"/>
</dbReference>
<dbReference type="PROSITE" id="PS51762">
    <property type="entry name" value="GH16_2"/>
    <property type="match status" value="1"/>
</dbReference>
<dbReference type="Gene3D" id="2.60.120.200">
    <property type="match status" value="1"/>
</dbReference>
<dbReference type="InterPro" id="IPR000757">
    <property type="entry name" value="Beta-glucanase-like"/>
</dbReference>
<dbReference type="AlphaFoldDB" id="A0A5M4B059"/>
<organism evidence="3 4">
    <name type="scientific">Prolixibacter bellariivorans</name>
    <dbReference type="NCBI Taxonomy" id="314319"/>
    <lineage>
        <taxon>Bacteria</taxon>
        <taxon>Pseudomonadati</taxon>
        <taxon>Bacteroidota</taxon>
        <taxon>Bacteroidia</taxon>
        <taxon>Marinilabiliales</taxon>
        <taxon>Prolixibacteraceae</taxon>
        <taxon>Prolixibacter</taxon>
    </lineage>
</organism>
<proteinExistence type="inferred from homology"/>
<accession>A0A5M4B059</accession>
<dbReference type="GO" id="GO:0004553">
    <property type="term" value="F:hydrolase activity, hydrolyzing O-glycosyl compounds"/>
    <property type="evidence" value="ECO:0007669"/>
    <property type="project" value="InterPro"/>
</dbReference>
<sequence length="288" mass="32671">MKTKVIFIILLGCIGWLSGCSKKDDTPTFQQPGTNPTPTPIEEDTGKYVLVWADEFNEDENGLPNPDEWWFENGGGGWGNGELQYYLGNGYYDGDTVALVRDGMLKITAFKKDYEGNQYISARMNTTKSWLYGRFEARLKVPGGKGGWPAFWMLAKDFNSWPLDGEIDIMEYVGFDANVIHGSIHTESYNHSIGTQKTATTTVSTAESEFHVYALEWSKTKIQVFVDDKAYFTFYNDGKNDKKTWPFNAPFYLKLNLAVGGWGGQDGIDDSIFPLEYDIDYVRVYQKQ</sequence>